<dbReference type="Proteomes" id="UP001300502">
    <property type="component" value="Unassembled WGS sequence"/>
</dbReference>
<evidence type="ECO:0000313" key="3">
    <source>
        <dbReference type="Proteomes" id="UP001300502"/>
    </source>
</evidence>
<accession>A0AAV9IDH8</accession>
<name>A0AAV9IDH8_9RHOD</name>
<proteinExistence type="predicted"/>
<gene>
    <name evidence="2" type="ORF">GAYE_SCF09G3239</name>
</gene>
<dbReference type="Pfam" id="PF09808">
    <property type="entry name" value="SNAPC1"/>
    <property type="match status" value="1"/>
</dbReference>
<keyword evidence="3" id="KW-1185">Reference proteome</keyword>
<dbReference type="EMBL" id="JANCYU010000029">
    <property type="protein sequence ID" value="KAK4525331.1"/>
    <property type="molecule type" value="Genomic_DNA"/>
</dbReference>
<dbReference type="AlphaFoldDB" id="A0AAV9IDH8"/>
<sequence length="220" mass="25720">MFFEHPSLVKLPKTDEYLKVLEDELHLVIRVACVYTLYLLYFAQNAEETREKIRISVSCFHNLLHWVKLQNPKGAIDGSCDALKSVVLLLQDKAFRVCHLKLPLQLPQSLMEPLPQPVICKYELGAKGEEGGSKKRSRRNHHKSDPVSTNSEVNSWSSRVDEIMTILQLHRLEKSWRRWENLSKLIEKQRPDISHEDNFHEEMLRALERWKGSLVREAVE</sequence>
<reference evidence="2 3" key="1">
    <citation type="submission" date="2022-07" db="EMBL/GenBank/DDBJ databases">
        <title>Genome-wide signatures of adaptation to extreme environments.</title>
        <authorList>
            <person name="Cho C.H."/>
            <person name="Yoon H.S."/>
        </authorList>
    </citation>
    <scope>NUCLEOTIDE SEQUENCE [LARGE SCALE GENOMIC DNA]</scope>
    <source>
        <strain evidence="2 3">108.79 E11</strain>
    </source>
</reference>
<evidence type="ECO:0000256" key="1">
    <source>
        <dbReference type="SAM" id="MobiDB-lite"/>
    </source>
</evidence>
<feature type="region of interest" description="Disordered" evidence="1">
    <location>
        <begin position="128"/>
        <end position="152"/>
    </location>
</feature>
<protein>
    <submittedName>
        <fullName evidence="2">Uncharacterized protein</fullName>
    </submittedName>
</protein>
<comment type="caution">
    <text evidence="2">The sequence shown here is derived from an EMBL/GenBank/DDBJ whole genome shotgun (WGS) entry which is preliminary data.</text>
</comment>
<evidence type="ECO:0000313" key="2">
    <source>
        <dbReference type="EMBL" id="KAK4525331.1"/>
    </source>
</evidence>
<organism evidence="2 3">
    <name type="scientific">Galdieria yellowstonensis</name>
    <dbReference type="NCBI Taxonomy" id="3028027"/>
    <lineage>
        <taxon>Eukaryota</taxon>
        <taxon>Rhodophyta</taxon>
        <taxon>Bangiophyceae</taxon>
        <taxon>Galdieriales</taxon>
        <taxon>Galdieriaceae</taxon>
        <taxon>Galdieria</taxon>
    </lineage>
</organism>
<dbReference type="InterPro" id="IPR019188">
    <property type="entry name" value="SNAPC1"/>
</dbReference>